<evidence type="ECO:0000256" key="2">
    <source>
        <dbReference type="SAM" id="SignalP"/>
    </source>
</evidence>
<dbReference type="KEGG" id="aplc:110990566"/>
<keyword evidence="1" id="KW-1133">Transmembrane helix</keyword>
<protein>
    <submittedName>
        <fullName evidence="5">Uncharacterized protein LOC110990566</fullName>
    </submittedName>
</protein>
<name>A0A8B8A5S4_ACAPL</name>
<keyword evidence="1" id="KW-0812">Transmembrane</keyword>
<dbReference type="Gene3D" id="2.60.40.10">
    <property type="entry name" value="Immunoglobulins"/>
    <property type="match status" value="3"/>
</dbReference>
<proteinExistence type="predicted"/>
<feature type="chain" id="PRO_5034106851" evidence="2">
    <location>
        <begin position="20"/>
        <end position="790"/>
    </location>
</feature>
<dbReference type="InterPro" id="IPR036179">
    <property type="entry name" value="Ig-like_dom_sf"/>
</dbReference>
<dbReference type="SUPFAM" id="SSF48726">
    <property type="entry name" value="Immunoglobulin"/>
    <property type="match status" value="4"/>
</dbReference>
<dbReference type="InterPro" id="IPR007110">
    <property type="entry name" value="Ig-like_dom"/>
</dbReference>
<gene>
    <name evidence="5" type="primary">LOC110990566</name>
</gene>
<dbReference type="SMART" id="SM00409">
    <property type="entry name" value="IG"/>
    <property type="match status" value="5"/>
</dbReference>
<feature type="domain" description="Ig-like" evidence="3">
    <location>
        <begin position="289"/>
        <end position="381"/>
    </location>
</feature>
<feature type="transmembrane region" description="Helical" evidence="1">
    <location>
        <begin position="751"/>
        <end position="770"/>
    </location>
</feature>
<keyword evidence="1" id="KW-0472">Membrane</keyword>
<accession>A0A8B8A5S4</accession>
<feature type="domain" description="Ig-like" evidence="3">
    <location>
        <begin position="635"/>
        <end position="732"/>
    </location>
</feature>
<dbReference type="PANTHER" id="PTHR11422">
    <property type="entry name" value="T-CELL SURFACE GLYCOPROTEIN CD4"/>
    <property type="match status" value="1"/>
</dbReference>
<dbReference type="OrthoDB" id="9948163at2759"/>
<evidence type="ECO:0000256" key="1">
    <source>
        <dbReference type="SAM" id="Phobius"/>
    </source>
</evidence>
<dbReference type="InterPro" id="IPR013783">
    <property type="entry name" value="Ig-like_fold"/>
</dbReference>
<feature type="domain" description="Ig-like" evidence="3">
    <location>
        <begin position="25"/>
        <end position="146"/>
    </location>
</feature>
<keyword evidence="2" id="KW-0732">Signal</keyword>
<keyword evidence="4" id="KW-1185">Reference proteome</keyword>
<dbReference type="AlphaFoldDB" id="A0A8B8A5S4"/>
<sequence length="790" mass="87966">MNFFLMQVLSLSVFVLIQSVPVATPRIRSPTFCPQSSSGNVTLDVFGMVNKTAYAQLGVWHRLPCPSYQQGENVSGASWYKEPGRQHLLTYHSKEGTFLPEHERYGPSFDFGLAIKGIEEGDAGRYQCEVLFGQIDESLKTVEEINIKVIGDSFQPSISHKSSMAIHEREQRRTVITCPYNPQTPNTFVVYWSLENVATMHNEIIGAKFFNGTVAQNQFCTDYSIGSNGSLTVNTWNSIGENQVTFWCHVFKRDGTPSSCSIKVYLRQESLLYLQKESKEVHPCSSLNPGSVAQDVFGIVNKTAYAQLGVWHRLPCPSYQQGENVTGVSWYKKPRRQDLISIHPAERKFLSNDERYGRSSDFSLVIKGIEERDAGRYQCEVLFGPVGISLKIVEEINIKVIGDSFQPNISDNSSNVTLQRGQRQKVTCPCDPQTLNTSVVYWSLGKGVTTPTQIIGARFFDGTVVQMQFGADYSIGSNGSLTINSWSSIEEDQVTFWCHVFKRDGTLSSCSTEAHILQDQPLNLALNASSALYLREGFKQILPCTNWRPGVPVCGIQWYLLSNSLNSTVVKYNLSSDFLQIDAAYMYDLASNFSLVIKAVESTHAGRFTCVPDCARSKPVEYMYLDTNVIGDLFPACRNYTASSVEVTNGQQIVLPCECAQQTRNASVTALFWSMGEGVTTGTSVNCAPLENGSMICSDGYSVSSNWSLTVSRLNDSGRFWCHVFWTNDTLSNCYTDVKFIDTSAGPCTSAAIIVIIVVLGLVASGYFMWNRRRSRRARDGRSEIIGFED</sequence>
<dbReference type="RefSeq" id="XP_022111311.1">
    <property type="nucleotide sequence ID" value="XM_022255619.1"/>
</dbReference>
<reference evidence="5" key="1">
    <citation type="submission" date="2025-08" db="UniProtKB">
        <authorList>
            <consortium name="RefSeq"/>
        </authorList>
    </citation>
    <scope>IDENTIFICATION</scope>
</reference>
<evidence type="ECO:0000259" key="3">
    <source>
        <dbReference type="PROSITE" id="PS50835"/>
    </source>
</evidence>
<feature type="domain" description="Ig-like" evidence="3">
    <location>
        <begin position="407"/>
        <end position="508"/>
    </location>
</feature>
<dbReference type="Proteomes" id="UP000694845">
    <property type="component" value="Unplaced"/>
</dbReference>
<dbReference type="PROSITE" id="PS50835">
    <property type="entry name" value="IG_LIKE"/>
    <property type="match status" value="4"/>
</dbReference>
<feature type="signal peptide" evidence="2">
    <location>
        <begin position="1"/>
        <end position="19"/>
    </location>
</feature>
<dbReference type="InterPro" id="IPR003599">
    <property type="entry name" value="Ig_sub"/>
</dbReference>
<organism evidence="4 5">
    <name type="scientific">Acanthaster planci</name>
    <name type="common">Crown-of-thorns starfish</name>
    <dbReference type="NCBI Taxonomy" id="133434"/>
    <lineage>
        <taxon>Eukaryota</taxon>
        <taxon>Metazoa</taxon>
        <taxon>Echinodermata</taxon>
        <taxon>Eleutherozoa</taxon>
        <taxon>Asterozoa</taxon>
        <taxon>Asteroidea</taxon>
        <taxon>Valvatacea</taxon>
        <taxon>Valvatida</taxon>
        <taxon>Acanthasteridae</taxon>
        <taxon>Acanthaster</taxon>
    </lineage>
</organism>
<evidence type="ECO:0000313" key="4">
    <source>
        <dbReference type="Proteomes" id="UP000694845"/>
    </source>
</evidence>
<evidence type="ECO:0000313" key="5">
    <source>
        <dbReference type="RefSeq" id="XP_022111311.1"/>
    </source>
</evidence>
<dbReference type="GeneID" id="110990566"/>
<dbReference type="PANTHER" id="PTHR11422:SF10">
    <property type="entry name" value="IG-LIKE DOMAIN-CONTAINING PROTEIN"/>
    <property type="match status" value="1"/>
</dbReference>